<dbReference type="AlphaFoldDB" id="A0A926S6N3"/>
<gene>
    <name evidence="2" type="ORF">IDJ76_12375</name>
</gene>
<dbReference type="Proteomes" id="UP000619078">
    <property type="component" value="Unassembled WGS sequence"/>
</dbReference>
<proteinExistence type="predicted"/>
<dbReference type="EMBL" id="JACWMX010000004">
    <property type="protein sequence ID" value="MBD1393896.1"/>
    <property type="molecule type" value="Genomic_DNA"/>
</dbReference>
<protein>
    <submittedName>
        <fullName evidence="2">Uncharacterized protein</fullName>
    </submittedName>
</protein>
<reference evidence="2" key="1">
    <citation type="submission" date="2020-09" db="EMBL/GenBank/DDBJ databases">
        <title>Novel species of Mucilaginibacter isolated from a glacier on the Tibetan Plateau.</title>
        <authorList>
            <person name="Liu Q."/>
            <person name="Xin Y.-H."/>
        </authorList>
    </citation>
    <scope>NUCLEOTIDE SEQUENCE</scope>
    <source>
        <strain evidence="2">ZB1P21</strain>
    </source>
</reference>
<feature type="compositionally biased region" description="Gly residues" evidence="1">
    <location>
        <begin position="45"/>
        <end position="54"/>
    </location>
</feature>
<organism evidence="2 3">
    <name type="scientific">Mucilaginibacter glaciei</name>
    <dbReference type="NCBI Taxonomy" id="2772109"/>
    <lineage>
        <taxon>Bacteria</taxon>
        <taxon>Pseudomonadati</taxon>
        <taxon>Bacteroidota</taxon>
        <taxon>Sphingobacteriia</taxon>
        <taxon>Sphingobacteriales</taxon>
        <taxon>Sphingobacteriaceae</taxon>
        <taxon>Mucilaginibacter</taxon>
    </lineage>
</organism>
<feature type="region of interest" description="Disordered" evidence="1">
    <location>
        <begin position="32"/>
        <end position="54"/>
    </location>
</feature>
<evidence type="ECO:0000313" key="3">
    <source>
        <dbReference type="Proteomes" id="UP000619078"/>
    </source>
</evidence>
<evidence type="ECO:0000256" key="1">
    <source>
        <dbReference type="SAM" id="MobiDB-lite"/>
    </source>
</evidence>
<evidence type="ECO:0000313" key="2">
    <source>
        <dbReference type="EMBL" id="MBD1393896.1"/>
    </source>
</evidence>
<comment type="caution">
    <text evidence="2">The sequence shown here is derived from an EMBL/GenBank/DDBJ whole genome shotgun (WGS) entry which is preliminary data.</text>
</comment>
<accession>A0A926S6N3</accession>
<name>A0A926S6N3_9SPHI</name>
<sequence length="54" mass="5609">MLIKFTALEAPGAVWAKLSDNLHLSANIKACKSGPDDEEEEEGDSSGGTGGFTL</sequence>
<keyword evidence="3" id="KW-1185">Reference proteome</keyword>
<dbReference type="RefSeq" id="WP_191163626.1">
    <property type="nucleotide sequence ID" value="NZ_JACWMX010000004.1"/>
</dbReference>